<evidence type="ECO:0000256" key="1">
    <source>
        <dbReference type="ARBA" id="ARBA00022679"/>
    </source>
</evidence>
<dbReference type="Gene3D" id="3.40.630.30">
    <property type="match status" value="1"/>
</dbReference>
<evidence type="ECO:0000256" key="2">
    <source>
        <dbReference type="ARBA" id="ARBA00023315"/>
    </source>
</evidence>
<keyword evidence="1 4" id="KW-0808">Transferase</keyword>
<accession>A0A4P6FBL3</accession>
<reference evidence="4 5" key="1">
    <citation type="submission" date="2019-01" db="EMBL/GenBank/DDBJ databases">
        <title>Genome sequencing of strain FW10M-9.</title>
        <authorList>
            <person name="Heo J."/>
            <person name="Kim S.-J."/>
            <person name="Kim J.-S."/>
            <person name="Hong S.-B."/>
            <person name="Kwon S.-W."/>
        </authorList>
    </citation>
    <scope>NUCLEOTIDE SEQUENCE [LARGE SCALE GENOMIC DNA]</scope>
    <source>
        <strain evidence="4 5">FW10M-9</strain>
    </source>
</reference>
<dbReference type="InterPro" id="IPR016181">
    <property type="entry name" value="Acyl_CoA_acyltransferase"/>
</dbReference>
<proteinExistence type="predicted"/>
<evidence type="ECO:0000313" key="5">
    <source>
        <dbReference type="Proteomes" id="UP000292118"/>
    </source>
</evidence>
<feature type="domain" description="N-acetyltransferase" evidence="3">
    <location>
        <begin position="11"/>
        <end position="173"/>
    </location>
</feature>
<sequence length="173" mass="18235">MPSTGGDATTVAVRPLAPADWPAVEAVYREGIAGGHATFEATPPTWAEFDAAKHPALRLVATTGDDVVGWAAAGPVSSREVYRGVVEHSLYVARAARGRGVGGLLLDALVAAADDAGAWTLQSGIFPENTASLRLHATHGFRVVGRRERIGLMTYGPLAGQWRDTILVERRAP</sequence>
<protein>
    <submittedName>
        <fullName evidence="4">N-acetyltransferase family protein</fullName>
    </submittedName>
</protein>
<dbReference type="InterPro" id="IPR000182">
    <property type="entry name" value="GNAT_dom"/>
</dbReference>
<dbReference type="Pfam" id="PF00583">
    <property type="entry name" value="Acetyltransf_1"/>
    <property type="match status" value="1"/>
</dbReference>
<dbReference type="PANTHER" id="PTHR43072:SF23">
    <property type="entry name" value="UPF0039 PROTEIN C11D3.02C"/>
    <property type="match status" value="1"/>
</dbReference>
<keyword evidence="5" id="KW-1185">Reference proteome</keyword>
<keyword evidence="2" id="KW-0012">Acyltransferase</keyword>
<dbReference type="KEGG" id="xya:ET471_02790"/>
<dbReference type="OrthoDB" id="3173333at2"/>
<dbReference type="AlphaFoldDB" id="A0A4P6FBL3"/>
<dbReference type="Proteomes" id="UP000292118">
    <property type="component" value="Chromosome"/>
</dbReference>
<gene>
    <name evidence="4" type="ORF">ET471_02790</name>
</gene>
<name>A0A4P6FBL3_9MICO</name>
<evidence type="ECO:0000259" key="3">
    <source>
        <dbReference type="PROSITE" id="PS51186"/>
    </source>
</evidence>
<evidence type="ECO:0000313" key="4">
    <source>
        <dbReference type="EMBL" id="QAY71709.1"/>
    </source>
</evidence>
<dbReference type="GO" id="GO:0016747">
    <property type="term" value="F:acyltransferase activity, transferring groups other than amino-acyl groups"/>
    <property type="evidence" value="ECO:0007669"/>
    <property type="project" value="InterPro"/>
</dbReference>
<organism evidence="4 5">
    <name type="scientific">Xylanimonas protaetiae</name>
    <dbReference type="NCBI Taxonomy" id="2509457"/>
    <lineage>
        <taxon>Bacteria</taxon>
        <taxon>Bacillati</taxon>
        <taxon>Actinomycetota</taxon>
        <taxon>Actinomycetes</taxon>
        <taxon>Micrococcales</taxon>
        <taxon>Promicromonosporaceae</taxon>
        <taxon>Xylanimonas</taxon>
    </lineage>
</organism>
<dbReference type="EMBL" id="CP035493">
    <property type="protein sequence ID" value="QAY71709.1"/>
    <property type="molecule type" value="Genomic_DNA"/>
</dbReference>
<dbReference type="PROSITE" id="PS51186">
    <property type="entry name" value="GNAT"/>
    <property type="match status" value="1"/>
</dbReference>
<dbReference type="PANTHER" id="PTHR43072">
    <property type="entry name" value="N-ACETYLTRANSFERASE"/>
    <property type="match status" value="1"/>
</dbReference>
<dbReference type="SUPFAM" id="SSF55729">
    <property type="entry name" value="Acyl-CoA N-acyltransferases (Nat)"/>
    <property type="match status" value="1"/>
</dbReference>